<dbReference type="Proteomes" id="UP001139054">
    <property type="component" value="Unassembled WGS sequence"/>
</dbReference>
<name>A0A9X1R561_9BRAD</name>
<feature type="domain" description="N-acetyltransferase" evidence="3">
    <location>
        <begin position="3"/>
        <end position="164"/>
    </location>
</feature>
<dbReference type="Gene3D" id="3.40.630.30">
    <property type="match status" value="1"/>
</dbReference>
<dbReference type="InterPro" id="IPR016181">
    <property type="entry name" value="Acyl_CoA_acyltransferase"/>
</dbReference>
<evidence type="ECO:0000256" key="2">
    <source>
        <dbReference type="ARBA" id="ARBA00023315"/>
    </source>
</evidence>
<comment type="caution">
    <text evidence="4">The sequence shown here is derived from an EMBL/GenBank/DDBJ whole genome shotgun (WGS) entry which is preliminary data.</text>
</comment>
<evidence type="ECO:0000256" key="1">
    <source>
        <dbReference type="ARBA" id="ARBA00022679"/>
    </source>
</evidence>
<keyword evidence="2 4" id="KW-0012">Acyltransferase</keyword>
<dbReference type="EC" id="2.3.1.-" evidence="4"/>
<dbReference type="GO" id="GO:0016747">
    <property type="term" value="F:acyltransferase activity, transferring groups other than amino-acyl groups"/>
    <property type="evidence" value="ECO:0007669"/>
    <property type="project" value="InterPro"/>
</dbReference>
<dbReference type="AlphaFoldDB" id="A0A9X1R561"/>
<evidence type="ECO:0000259" key="3">
    <source>
        <dbReference type="PROSITE" id="PS51186"/>
    </source>
</evidence>
<keyword evidence="1 4" id="KW-0808">Transferase</keyword>
<dbReference type="CDD" id="cd04301">
    <property type="entry name" value="NAT_SF"/>
    <property type="match status" value="1"/>
</dbReference>
<protein>
    <submittedName>
        <fullName evidence="4">GNAT family N-acetyltransferase</fullName>
        <ecNumber evidence="4">2.3.1.-</ecNumber>
    </submittedName>
</protein>
<proteinExistence type="predicted"/>
<dbReference type="PROSITE" id="PS51186">
    <property type="entry name" value="GNAT"/>
    <property type="match status" value="1"/>
</dbReference>
<dbReference type="InterPro" id="IPR000182">
    <property type="entry name" value="GNAT_dom"/>
</dbReference>
<reference evidence="4" key="1">
    <citation type="submission" date="2022-01" db="EMBL/GenBank/DDBJ databases">
        <title>Genome sequnece data of strain Bradyrhizobium sp. nov.</title>
        <authorList>
            <person name="Zhang J."/>
        </authorList>
    </citation>
    <scope>NUCLEOTIDE SEQUENCE</scope>
    <source>
        <strain evidence="4">WYCCWR 13023</strain>
    </source>
</reference>
<dbReference type="EMBL" id="JAKLTY010000001">
    <property type="protein sequence ID" value="MCG2625182.1"/>
    <property type="molecule type" value="Genomic_DNA"/>
</dbReference>
<dbReference type="SUPFAM" id="SSF55729">
    <property type="entry name" value="Acyl-CoA N-acyltransferases (Nat)"/>
    <property type="match status" value="1"/>
</dbReference>
<dbReference type="PANTHER" id="PTHR43072">
    <property type="entry name" value="N-ACETYLTRANSFERASE"/>
    <property type="match status" value="1"/>
</dbReference>
<dbReference type="Pfam" id="PF00583">
    <property type="entry name" value="Acetyltransf_1"/>
    <property type="match status" value="1"/>
</dbReference>
<dbReference type="RefSeq" id="WP_237889488.1">
    <property type="nucleotide sequence ID" value="NZ_JAKLTY010000001.1"/>
</dbReference>
<accession>A0A9X1R561</accession>
<gene>
    <name evidence="4" type="ORF">L6654_00990</name>
</gene>
<sequence>MTVEFRQIEIADTDAFRAAVDTVAHERKYIALTEAPPVEQVRAFVARNVERGYPQIVAIADGAVVGWCNVPPASRAVSAHVGDLFMGLVPDFRGKGFGERLLRRAIQAADVFGFRRIELGVFATNTAAASLYRKVGFVEEGTKRLAILVDGIYHDEIIMARLKGQP</sequence>
<organism evidence="4 5">
    <name type="scientific">Bradyrhizobium zhengyangense</name>
    <dbReference type="NCBI Taxonomy" id="2911009"/>
    <lineage>
        <taxon>Bacteria</taxon>
        <taxon>Pseudomonadati</taxon>
        <taxon>Pseudomonadota</taxon>
        <taxon>Alphaproteobacteria</taxon>
        <taxon>Hyphomicrobiales</taxon>
        <taxon>Nitrobacteraceae</taxon>
        <taxon>Bradyrhizobium</taxon>
    </lineage>
</organism>
<dbReference type="PANTHER" id="PTHR43072:SF51">
    <property type="entry name" value="ABC SUPERFAMILY TRANSPORT PROTEIN"/>
    <property type="match status" value="1"/>
</dbReference>
<evidence type="ECO:0000313" key="4">
    <source>
        <dbReference type="EMBL" id="MCG2625182.1"/>
    </source>
</evidence>
<evidence type="ECO:0000313" key="5">
    <source>
        <dbReference type="Proteomes" id="UP001139054"/>
    </source>
</evidence>